<sequence>MSDSTSQAGYIYIFRNDRLHNEIKVGLSKNPFKRVMQLHTTATATPMNISAIWWVHDMRRAERIAHNRLADHRINRRREFFLIAPPEDFDEFERMCYDTTTICLEVLEEFIEGDWASAGIGFLKMDMRKLYEAHQRGDDISA</sequence>
<dbReference type="Pfam" id="PF10544">
    <property type="entry name" value="T5orf172"/>
    <property type="match status" value="1"/>
</dbReference>
<dbReference type="AlphaFoldDB" id="A0A096FLQ0"/>
<evidence type="ECO:0000313" key="2">
    <source>
        <dbReference type="EMBL" id="KGH30839.1"/>
    </source>
</evidence>
<comment type="caution">
    <text evidence="2">The sequence shown here is derived from an EMBL/GenBank/DDBJ whole genome shotgun (WGS) entry which is preliminary data.</text>
</comment>
<accession>A0A096FLQ0</accession>
<evidence type="ECO:0000259" key="1">
    <source>
        <dbReference type="SMART" id="SM00974"/>
    </source>
</evidence>
<name>A0A096FLQ0_COMTE</name>
<gene>
    <name evidence="2" type="ORF">P353_08235</name>
</gene>
<reference evidence="2 3" key="1">
    <citation type="submission" date="2013-09" db="EMBL/GenBank/DDBJ databases">
        <title>High correlation between genotypes and phenotypes of environmental bacteria Comamonas testosteroni strains.</title>
        <authorList>
            <person name="Liu L."/>
            <person name="Zhu W."/>
            <person name="Xia X."/>
            <person name="Xu B."/>
            <person name="Luo M."/>
            <person name="Wang G."/>
        </authorList>
    </citation>
    <scope>NUCLEOTIDE SEQUENCE [LARGE SCALE GENOMIC DNA]</scope>
    <source>
        <strain evidence="2 3">JL40</strain>
    </source>
</reference>
<evidence type="ECO:0000313" key="3">
    <source>
        <dbReference type="Proteomes" id="UP000029553"/>
    </source>
</evidence>
<protein>
    <recommendedName>
        <fullName evidence="1">Bacteriophage T5 Orf172 DNA-binding domain-containing protein</fullName>
    </recommendedName>
</protein>
<dbReference type="Proteomes" id="UP000029553">
    <property type="component" value="Unassembled WGS sequence"/>
</dbReference>
<dbReference type="InterPro" id="IPR018306">
    <property type="entry name" value="Phage_T5_Orf172_DNA-bd"/>
</dbReference>
<dbReference type="SMART" id="SM00974">
    <property type="entry name" value="T5orf172"/>
    <property type="match status" value="1"/>
</dbReference>
<proteinExistence type="predicted"/>
<dbReference type="EMBL" id="AWOR01000037">
    <property type="protein sequence ID" value="KGH30839.1"/>
    <property type="molecule type" value="Genomic_DNA"/>
</dbReference>
<feature type="domain" description="Bacteriophage T5 Orf172 DNA-binding" evidence="1">
    <location>
        <begin position="17"/>
        <end position="95"/>
    </location>
</feature>
<dbReference type="RefSeq" id="WP_052084783.1">
    <property type="nucleotide sequence ID" value="NZ_AWOR01000037.1"/>
</dbReference>
<organism evidence="2 3">
    <name type="scientific">Comamonas testosteroni</name>
    <name type="common">Pseudomonas testosteroni</name>
    <dbReference type="NCBI Taxonomy" id="285"/>
    <lineage>
        <taxon>Bacteria</taxon>
        <taxon>Pseudomonadati</taxon>
        <taxon>Pseudomonadota</taxon>
        <taxon>Betaproteobacteria</taxon>
        <taxon>Burkholderiales</taxon>
        <taxon>Comamonadaceae</taxon>
        <taxon>Comamonas</taxon>
    </lineage>
</organism>